<feature type="region of interest" description="Disordered" evidence="2">
    <location>
        <begin position="116"/>
        <end position="161"/>
    </location>
</feature>
<reference evidence="3 4" key="1">
    <citation type="journal article" date="2018" name="New Phytol.">
        <title>Phylogenomics of Endogonaceae and evolution of mycorrhizas within Mucoromycota.</title>
        <authorList>
            <person name="Chang Y."/>
            <person name="Desiro A."/>
            <person name="Na H."/>
            <person name="Sandor L."/>
            <person name="Lipzen A."/>
            <person name="Clum A."/>
            <person name="Barry K."/>
            <person name="Grigoriev I.V."/>
            <person name="Martin F.M."/>
            <person name="Stajich J.E."/>
            <person name="Smith M.E."/>
            <person name="Bonito G."/>
            <person name="Spatafora J.W."/>
        </authorList>
    </citation>
    <scope>NUCLEOTIDE SEQUENCE [LARGE SCALE GENOMIC DNA]</scope>
    <source>
        <strain evidence="3 4">AD002</strain>
    </source>
</reference>
<sequence length="373" mass="40984">MGTRQSKVSEDTNHSSNLFRRLYKYKQKNDHNPPPTQTQTAPAANGATKYQVLRLQPTKRGDAKRGNPIQSPPKLIVKTEPTDNISPLVVTPTVAPKPLTIERPAVPINIPTATTATGQKALGDGRRTAQFSTGQPPRASGESSTSMVYTTSSTSLSDESSMMTMHRKDSLPPYTPPPIYSQDDYVAIISVVTPRSSISSQSENPRLSSFLMPPTTEEPEPPTDLVAATASNDTAAVLDILFTQAQLLDDAEDYAEAYQVARRYASQGDLVAAVWVAQCRVHGWGVPEDERGGFEALLQLAERDIGEAYYPLAWCFYEGAGTRVNFEEAFAWFLRSAEDGRPLAQYRVATMYAKGEGVREDAQTAWGRFCEQR</sequence>
<dbReference type="AlphaFoldDB" id="A0A433QHE0"/>
<proteinExistence type="inferred from homology"/>
<name>A0A433QHE0_9FUNG</name>
<comment type="caution">
    <text evidence="3">The sequence shown here is derived from an EMBL/GenBank/DDBJ whole genome shotgun (WGS) entry which is preliminary data.</text>
</comment>
<evidence type="ECO:0008006" key="5">
    <source>
        <dbReference type="Google" id="ProtNLM"/>
    </source>
</evidence>
<feature type="compositionally biased region" description="Low complexity" evidence="2">
    <location>
        <begin position="37"/>
        <end position="48"/>
    </location>
</feature>
<organism evidence="3 4">
    <name type="scientific">Jimgerdemannia flammicorona</name>
    <dbReference type="NCBI Taxonomy" id="994334"/>
    <lineage>
        <taxon>Eukaryota</taxon>
        <taxon>Fungi</taxon>
        <taxon>Fungi incertae sedis</taxon>
        <taxon>Mucoromycota</taxon>
        <taxon>Mucoromycotina</taxon>
        <taxon>Endogonomycetes</taxon>
        <taxon>Endogonales</taxon>
        <taxon>Endogonaceae</taxon>
        <taxon>Jimgerdemannia</taxon>
    </lineage>
</organism>
<protein>
    <recommendedName>
        <fullName evidence="5">HCP-like protein</fullName>
    </recommendedName>
</protein>
<feature type="compositionally biased region" description="Low complexity" evidence="2">
    <location>
        <begin position="143"/>
        <end position="161"/>
    </location>
</feature>
<dbReference type="PANTHER" id="PTHR11102:SF160">
    <property type="entry name" value="ERAD-ASSOCIATED E3 UBIQUITIN-PROTEIN LIGASE COMPONENT HRD3"/>
    <property type="match status" value="1"/>
</dbReference>
<accession>A0A433QHE0</accession>
<dbReference type="Pfam" id="PF08238">
    <property type="entry name" value="Sel1"/>
    <property type="match status" value="2"/>
</dbReference>
<keyword evidence="4" id="KW-1185">Reference proteome</keyword>
<evidence type="ECO:0000313" key="3">
    <source>
        <dbReference type="EMBL" id="RUS29212.1"/>
    </source>
</evidence>
<dbReference type="SMART" id="SM00671">
    <property type="entry name" value="SEL1"/>
    <property type="match status" value="2"/>
</dbReference>
<evidence type="ECO:0000256" key="1">
    <source>
        <dbReference type="ARBA" id="ARBA00038101"/>
    </source>
</evidence>
<dbReference type="InterPro" id="IPR050767">
    <property type="entry name" value="Sel1_AlgK"/>
</dbReference>
<dbReference type="EMBL" id="RBNJ01005449">
    <property type="protein sequence ID" value="RUS29212.1"/>
    <property type="molecule type" value="Genomic_DNA"/>
</dbReference>
<dbReference type="Proteomes" id="UP000274822">
    <property type="component" value="Unassembled WGS sequence"/>
</dbReference>
<dbReference type="SUPFAM" id="SSF81901">
    <property type="entry name" value="HCP-like"/>
    <property type="match status" value="1"/>
</dbReference>
<evidence type="ECO:0000256" key="2">
    <source>
        <dbReference type="SAM" id="MobiDB-lite"/>
    </source>
</evidence>
<dbReference type="InterPro" id="IPR011990">
    <property type="entry name" value="TPR-like_helical_dom_sf"/>
</dbReference>
<dbReference type="Gene3D" id="1.25.40.10">
    <property type="entry name" value="Tetratricopeptide repeat domain"/>
    <property type="match status" value="1"/>
</dbReference>
<gene>
    <name evidence="3" type="ORF">BC938DRAFT_480923</name>
</gene>
<dbReference type="PANTHER" id="PTHR11102">
    <property type="entry name" value="SEL-1-LIKE PROTEIN"/>
    <property type="match status" value="1"/>
</dbReference>
<dbReference type="InterPro" id="IPR006597">
    <property type="entry name" value="Sel1-like"/>
</dbReference>
<evidence type="ECO:0000313" key="4">
    <source>
        <dbReference type="Proteomes" id="UP000274822"/>
    </source>
</evidence>
<feature type="region of interest" description="Disordered" evidence="2">
    <location>
        <begin position="1"/>
        <end position="79"/>
    </location>
</feature>
<feature type="compositionally biased region" description="Polar residues" evidence="2">
    <location>
        <begin position="197"/>
        <end position="207"/>
    </location>
</feature>
<feature type="region of interest" description="Disordered" evidence="2">
    <location>
        <begin position="197"/>
        <end position="222"/>
    </location>
</feature>
<comment type="similarity">
    <text evidence="1">Belongs to the sel-1 family.</text>
</comment>